<sequence length="287" mass="32920">MPMVMRGWSFWGRRWGGYSGFKTSRMWFWLVLAGVLRHRWCMSEILQNTIPYDVHSPRPLPGIAPLPPKDWLLIDEAYGPQMAERTRLLRDHRAAVLRLDETARPAAEELLEVVLEQLRQRADFSVQAGQVVRPDGQLVQIDRADPLATLGQLVQDDLCLLEKRGEEHVLTGAVLCFPASWTLAEKFMRPLIGIHVPVDVYDAELAKRVQRLFDGVQPGRPLWRFNALWYADACLHQPRPEAGPRRQDTTKTYLRSERQALMRLPLSRAVVFSIHTFVLSAQDAARL</sequence>
<evidence type="ECO:0008006" key="3">
    <source>
        <dbReference type="Google" id="ProtNLM"/>
    </source>
</evidence>
<dbReference type="AlphaFoldDB" id="A0A1H9HSI0"/>
<dbReference type="Proteomes" id="UP000198634">
    <property type="component" value="Unassembled WGS sequence"/>
</dbReference>
<keyword evidence="2" id="KW-1185">Reference proteome</keyword>
<reference evidence="1 2" key="1">
    <citation type="submission" date="2016-10" db="EMBL/GenBank/DDBJ databases">
        <authorList>
            <person name="de Groot N.N."/>
        </authorList>
    </citation>
    <scope>NUCLEOTIDE SEQUENCE [LARGE SCALE GENOMIC DNA]</scope>
    <source>
        <strain evidence="1 2">DSM 22007</strain>
    </source>
</reference>
<gene>
    <name evidence="1" type="ORF">SAMN04488092_11065</name>
</gene>
<accession>A0A1H9HSI0</accession>
<protein>
    <recommendedName>
        <fullName evidence="3">DUF3445 domain-containing protein</fullName>
    </recommendedName>
</protein>
<dbReference type="Pfam" id="PF11927">
    <property type="entry name" value="HODM_asu-like"/>
    <property type="match status" value="1"/>
</dbReference>
<dbReference type="EMBL" id="FOEP01000010">
    <property type="protein sequence ID" value="SEQ65235.1"/>
    <property type="molecule type" value="Genomic_DNA"/>
</dbReference>
<dbReference type="STRING" id="657014.SAMN04488092_11065"/>
<name>A0A1H9HSI0_9RHOB</name>
<proteinExistence type="predicted"/>
<evidence type="ECO:0000313" key="1">
    <source>
        <dbReference type="EMBL" id="SEQ65235.1"/>
    </source>
</evidence>
<organism evidence="1 2">
    <name type="scientific">Thalassovita taeanensis</name>
    <dbReference type="NCBI Taxonomy" id="657014"/>
    <lineage>
        <taxon>Bacteria</taxon>
        <taxon>Pseudomonadati</taxon>
        <taxon>Pseudomonadota</taxon>
        <taxon>Alphaproteobacteria</taxon>
        <taxon>Rhodobacterales</taxon>
        <taxon>Roseobacteraceae</taxon>
        <taxon>Thalassovita</taxon>
    </lineage>
</organism>
<evidence type="ECO:0000313" key="2">
    <source>
        <dbReference type="Proteomes" id="UP000198634"/>
    </source>
</evidence>
<dbReference type="InterPro" id="IPR021848">
    <property type="entry name" value="HODM_asu-like"/>
</dbReference>